<protein>
    <submittedName>
        <fullName evidence="1">Uncharacterized protein</fullName>
    </submittedName>
</protein>
<reference evidence="1 2" key="1">
    <citation type="journal article" date="2015" name="Sci. Rep.">
        <title>The power of single molecule real-time sequencing technology in the de novo assembly of a eukaryotic genome.</title>
        <authorList>
            <person name="Sakai H."/>
            <person name="Naito K."/>
            <person name="Ogiso-Tanaka E."/>
            <person name="Takahashi Y."/>
            <person name="Iseki K."/>
            <person name="Muto C."/>
            <person name="Satou K."/>
            <person name="Teruya K."/>
            <person name="Shiroma A."/>
            <person name="Shimoji M."/>
            <person name="Hirano T."/>
            <person name="Itoh T."/>
            <person name="Kaga A."/>
            <person name="Tomooka N."/>
        </authorList>
    </citation>
    <scope>NUCLEOTIDE SEQUENCE [LARGE SCALE GENOMIC DNA]</scope>
    <source>
        <strain evidence="2">cv. Shumari</strain>
    </source>
</reference>
<dbReference type="AlphaFoldDB" id="A0A0S3SRI4"/>
<sequence>FSLSVSASATHGPVASCFHFRFYLLSSFHLCDPATSLPVFLASVSSTLFKNSSPPSFFLSSSRSVFYCQPPVPLSLS</sequence>
<evidence type="ECO:0000313" key="1">
    <source>
        <dbReference type="EMBL" id="BAT95434.1"/>
    </source>
</evidence>
<accession>A0A0S3SRI4</accession>
<proteinExistence type="predicted"/>
<dbReference type="Proteomes" id="UP000291084">
    <property type="component" value="Chromosome 8"/>
</dbReference>
<name>A0A0S3SRI4_PHAAN</name>
<gene>
    <name evidence="1" type="primary">Vigan.08G216400</name>
    <name evidence="1" type="ORF">VIGAN_08216400</name>
</gene>
<dbReference type="EMBL" id="AP015041">
    <property type="protein sequence ID" value="BAT95434.1"/>
    <property type="molecule type" value="Genomic_DNA"/>
</dbReference>
<feature type="non-terminal residue" evidence="1">
    <location>
        <position position="1"/>
    </location>
</feature>
<keyword evidence="2" id="KW-1185">Reference proteome</keyword>
<organism evidence="1 2">
    <name type="scientific">Vigna angularis var. angularis</name>
    <dbReference type="NCBI Taxonomy" id="157739"/>
    <lineage>
        <taxon>Eukaryota</taxon>
        <taxon>Viridiplantae</taxon>
        <taxon>Streptophyta</taxon>
        <taxon>Embryophyta</taxon>
        <taxon>Tracheophyta</taxon>
        <taxon>Spermatophyta</taxon>
        <taxon>Magnoliopsida</taxon>
        <taxon>eudicotyledons</taxon>
        <taxon>Gunneridae</taxon>
        <taxon>Pentapetalae</taxon>
        <taxon>rosids</taxon>
        <taxon>fabids</taxon>
        <taxon>Fabales</taxon>
        <taxon>Fabaceae</taxon>
        <taxon>Papilionoideae</taxon>
        <taxon>50 kb inversion clade</taxon>
        <taxon>NPAAA clade</taxon>
        <taxon>indigoferoid/millettioid clade</taxon>
        <taxon>Phaseoleae</taxon>
        <taxon>Vigna</taxon>
    </lineage>
</organism>
<evidence type="ECO:0000313" key="2">
    <source>
        <dbReference type="Proteomes" id="UP000291084"/>
    </source>
</evidence>